<accession>A0A3N2PN98</accession>
<name>A0A3N2PN98_SODAK</name>
<dbReference type="GO" id="GO:0005829">
    <property type="term" value="C:cytosol"/>
    <property type="evidence" value="ECO:0007669"/>
    <property type="project" value="TreeGrafter"/>
</dbReference>
<dbReference type="OrthoDB" id="420187at2759"/>
<dbReference type="InterPro" id="IPR018200">
    <property type="entry name" value="USP_CS"/>
</dbReference>
<dbReference type="FunFam" id="3.90.70.10:FF:000022">
    <property type="entry name" value="Ubiquitin carboxyl-terminal hydrolase 24"/>
    <property type="match status" value="1"/>
</dbReference>
<dbReference type="GeneID" id="39579146"/>
<dbReference type="InterPro" id="IPR028889">
    <property type="entry name" value="USP"/>
</dbReference>
<feature type="compositionally biased region" description="Low complexity" evidence="1">
    <location>
        <begin position="130"/>
        <end position="141"/>
    </location>
</feature>
<feature type="compositionally biased region" description="Low complexity" evidence="1">
    <location>
        <begin position="43"/>
        <end position="56"/>
    </location>
</feature>
<evidence type="ECO:0000313" key="4">
    <source>
        <dbReference type="Proteomes" id="UP000272025"/>
    </source>
</evidence>
<dbReference type="Proteomes" id="UP000272025">
    <property type="component" value="Unassembled WGS sequence"/>
</dbReference>
<dbReference type="PANTHER" id="PTHR24006:SF827">
    <property type="entry name" value="UBIQUITIN CARBOXYL-TERMINAL HYDROLASE 34"/>
    <property type="match status" value="1"/>
</dbReference>
<evidence type="ECO:0000259" key="2">
    <source>
        <dbReference type="PROSITE" id="PS50235"/>
    </source>
</evidence>
<dbReference type="InterPro" id="IPR021905">
    <property type="entry name" value="DUF3517"/>
</dbReference>
<dbReference type="InterPro" id="IPR038765">
    <property type="entry name" value="Papain-like_cys_pep_sf"/>
</dbReference>
<dbReference type="InterPro" id="IPR001394">
    <property type="entry name" value="Peptidase_C19_UCH"/>
</dbReference>
<dbReference type="PANTHER" id="PTHR24006">
    <property type="entry name" value="UBIQUITIN CARBOXYL-TERMINAL HYDROLASE"/>
    <property type="match status" value="1"/>
</dbReference>
<dbReference type="Gene3D" id="3.90.70.10">
    <property type="entry name" value="Cysteine proteinases"/>
    <property type="match status" value="1"/>
</dbReference>
<feature type="region of interest" description="Disordered" evidence="1">
    <location>
        <begin position="1"/>
        <end position="195"/>
    </location>
</feature>
<dbReference type="InterPro" id="IPR050164">
    <property type="entry name" value="Peptidase_C19"/>
</dbReference>
<organism evidence="3 4">
    <name type="scientific">Sodiomyces alkalinus (strain CBS 110278 / VKM F-3762 / F11)</name>
    <name type="common">Alkaliphilic filamentous fungus</name>
    <dbReference type="NCBI Taxonomy" id="1314773"/>
    <lineage>
        <taxon>Eukaryota</taxon>
        <taxon>Fungi</taxon>
        <taxon>Dikarya</taxon>
        <taxon>Ascomycota</taxon>
        <taxon>Pezizomycotina</taxon>
        <taxon>Sordariomycetes</taxon>
        <taxon>Hypocreomycetidae</taxon>
        <taxon>Glomerellales</taxon>
        <taxon>Plectosphaerellaceae</taxon>
        <taxon>Sodiomyces</taxon>
    </lineage>
</organism>
<reference evidence="3 4" key="1">
    <citation type="journal article" date="2018" name="Mol. Ecol.">
        <title>The obligate alkalophilic soda-lake fungus Sodiomyces alkalinus has shifted to a protein diet.</title>
        <authorList>
            <person name="Grum-Grzhimaylo A.A."/>
            <person name="Falkoski D.L."/>
            <person name="van den Heuvel J."/>
            <person name="Valero-Jimenez C.A."/>
            <person name="Min B."/>
            <person name="Choi I.G."/>
            <person name="Lipzen A."/>
            <person name="Daum C.G."/>
            <person name="Aanen D.K."/>
            <person name="Tsang A."/>
            <person name="Henrissat B."/>
            <person name="Bilanenko E.N."/>
            <person name="de Vries R.P."/>
            <person name="van Kan J.A.L."/>
            <person name="Grigoriev I.V."/>
            <person name="Debets A.J.M."/>
        </authorList>
    </citation>
    <scope>NUCLEOTIDE SEQUENCE [LARGE SCALE GENOMIC DNA]</scope>
    <source>
        <strain evidence="3 4">F11</strain>
    </source>
</reference>
<keyword evidence="4" id="KW-1185">Reference proteome</keyword>
<feature type="compositionally biased region" description="Polar residues" evidence="1">
    <location>
        <begin position="107"/>
        <end position="116"/>
    </location>
</feature>
<dbReference type="GO" id="GO:0004843">
    <property type="term" value="F:cysteine-type deubiquitinase activity"/>
    <property type="evidence" value="ECO:0007669"/>
    <property type="project" value="InterPro"/>
</dbReference>
<dbReference type="GO" id="GO:0016579">
    <property type="term" value="P:protein deubiquitination"/>
    <property type="evidence" value="ECO:0007669"/>
    <property type="project" value="InterPro"/>
</dbReference>
<dbReference type="PROSITE" id="PS50235">
    <property type="entry name" value="USP_3"/>
    <property type="match status" value="1"/>
</dbReference>
<dbReference type="Pfam" id="PF00443">
    <property type="entry name" value="UCH"/>
    <property type="match status" value="1"/>
</dbReference>
<dbReference type="RefSeq" id="XP_028463788.1">
    <property type="nucleotide sequence ID" value="XM_028610668.1"/>
</dbReference>
<feature type="region of interest" description="Disordered" evidence="1">
    <location>
        <begin position="360"/>
        <end position="379"/>
    </location>
</feature>
<evidence type="ECO:0000313" key="3">
    <source>
        <dbReference type="EMBL" id="ROT35982.1"/>
    </source>
</evidence>
<evidence type="ECO:0000256" key="1">
    <source>
        <dbReference type="SAM" id="MobiDB-lite"/>
    </source>
</evidence>
<dbReference type="GO" id="GO:0005634">
    <property type="term" value="C:nucleus"/>
    <property type="evidence" value="ECO:0007669"/>
    <property type="project" value="TreeGrafter"/>
</dbReference>
<feature type="domain" description="USP" evidence="2">
    <location>
        <begin position="1616"/>
        <end position="1937"/>
    </location>
</feature>
<dbReference type="Pfam" id="PF12030">
    <property type="entry name" value="DUF3517"/>
    <property type="match status" value="1"/>
</dbReference>
<dbReference type="EMBL" id="ML119060">
    <property type="protein sequence ID" value="ROT35982.1"/>
    <property type="molecule type" value="Genomic_DNA"/>
</dbReference>
<dbReference type="SUPFAM" id="SSF54001">
    <property type="entry name" value="Cysteine proteinases"/>
    <property type="match status" value="1"/>
</dbReference>
<dbReference type="STRING" id="1314773.A0A3N2PN98"/>
<feature type="compositionally biased region" description="Polar residues" evidence="1">
    <location>
        <begin position="70"/>
        <end position="99"/>
    </location>
</feature>
<gene>
    <name evidence="3" type="ORF">SODALDRAFT_328360</name>
</gene>
<sequence>MDRSPAPSDGPDCAASVEPYPARRKPCDNGDDDISRKRRRTSHSASPSRSHQSYASDNHTLNSVIMEPSEQVNNGPVQDIAMTSDTDYPTAQTPETRPTGTEPIHESAQSHITTLNLRGDAHEGPSPTLSSPSPNIPICPSVELEPAGPGKVDGSADTPDFEFVESQTSLSPGHTSSPSTTAGSDSPNAEVIGPVNDADVPREQDPAEVFPFYDSGTEPPYAPLARIIQYFQGPAAAGDESIIMPVTQWIERVVVHFFRTADPDRVFDSFKRHRQFWLALPDLAWCFCIRLSQDQRPSDDVRDFITRFLLSFAHLAAATAGLDYEMLCRYRLLPSLLEESQPPPLISAQYLSIIGPLSRREHSRGQNTTSPDSESSSDSMDDAGLFLHAFQSTPQGKVSFLLKLVQAQIALFSRYPQMIESILHPTAAAAGLLRETCRSYLHPGVLSQAVARTKARLAVGYQLFTTVSEAFSTAIDKHVTHLSSDGTQCLITALMDLLRTSLGGDHSQAVERLKTHRETHLDLPPHLTAEAIAWEWRLDVSTRIIMSSQMQLRVMAVSQTCTDLVSLWKRFTEEEKADSILNHVAGIILDAKLVEYLLGSTCHPEITGESGNIVGFLVVTKRYQHSHTDLLWRTLATAQNPRVSEALLRLTSVLLGLFTKQDMLYLCGKFRDLPVEEFTPPFRLLFDAVFRQYMKNFPTDLGAKDFLLHRLCMRLVRASSVAGTDSQIVHPDMHQAAISRLRELVAHGLDMQVRYILYAECARGISVESDSSLGSLWCLWAVAWPAPSSECRKLVEEHDLAHILVEELEHTVRREREGGPTSILHGPANTPRRDFILNILLHAAGTVTTELGLQLWNVMVGPLAPSRHDRDAGWQILNTVAARAKPDNHFPSLCFSEYLPQLPPNCLCVGALQFVRSFLLPEVNGINHALDDDDGVAHHAIEQLWRMILSAGEPDLVTAMIKTLAKDVYVESKSILEYPYNRARRIHSRLVNRCLEQMEAAREKLGTRSDGGGDGEAMDITSGGEQHICEYERAFRRSLAVLQEFLKAYQAKAQFATPDLRSLILQPSNDVQGELANMKYQSFDTNTRSEVRPLEIGLKNTAASLLATLREATGFGNFRVYYRGKPFAPEEDEISKSLEELGIREGLLLVKNEVSSTDSSVRIRPGSSPLEIDILGHFDQLWRYLSLPEPMAGEIYNFLINLPADPRMLEAIHSSSTPCAEIFPESQPYKALYAAHAIEEYLDSVRLQGRKYSIGEQDETGEPKAQFAPIDRVHSLLVQAISDLQVLDVYSGESIQGHLCSSLMGLYLRSSNEMAAFHGEYGDALDTPPADLLVSVLLRASQSPRNDLSTGLIPGTFSAIMLSSALNAQFWEAFKAHPETRHLIETLLLKESASSIRKAIADAIEYWMTSTHSWAVSSAAFSGFFWPILRHMIPQAVRYSDKCGEFFDMSVLVVNKLVAEEASLLDKGALVRDCLLALCAHETSEQIGLPLVEDIGARGLLKIILPCLSDLGAAVTVDWLPDGIVRDLFWKHLFPPEREWVTQPVPRSILSSSTREMLYDVLFSLSMLHEPSQLELLVQMDKVVPFDMNHPENPYDYALPAPFDRMQAIRSTCGYSGLRNLSNTCYLNSLFTQLFMNVNFRQFVIRAEVRDNSSQELLIEVQKVFAHLQDSLHRCIDPTMLVSSIKSYEGGMVDIHNQMDADEFFNMLFDQWERHFASTEERKQFKSFYGGQLVQQVRSKECEHVSEVTEAFSAIQCDIKGKRSLAESLTDYVGGELLEGADKYKCGTCDRRVDAVKRSSLKEIPDHLIFHLKRFDFDVRTLMRNKIHDYFSFPTKIDMRPYMHDHLGQASPPGEEDMFELVGVLVHSGTAESGHYYSYIRERPTAGGRESWVEFNDDHVTPWDPSELEKSTFGSDAHHSHGPEKPYSAYMLFYQRSSTLKADQQMLEQAGASPRAEAELPLEMSECILNENTAILRRHCLFDTGHVAFALKLFEHITLADEGPTSPDHSKSAAAMQMLLGHFDQVVTRTKELPQLEPYAAALERSFQRSPDCAVAFVKYLCDRFPVFIQLAQRIGDSAVRTRFIDMFMNALKVIREQRPALYGLTMEADDVCDLDSTVAGSTVLLLEKLWINIHIFGRSWPDTFTIMLEFAELGALETALLVHNGNLARLLRVIAADPTIVDFPEPLMKAISNVMRRVTTRPPSFAVAIRLLDHLTGLMAPWLDGRTRTAANDRVAQFLADDATRPLEWSDAEIEVLYLEDRDLPGSIFVRRLLELGESPAATDSIINRLAEWDVTMRDSVWRAIETMISNKMEAYSMVPFLRAGFILVRKFPGTELARHVLRHVARACVLIENADGRAFLQFFRSAADVALAQRELQDAPRTPLLLHLLQVLPLWAPGLLGYFERPTSQGAAQFIVDFLSSCESNPGGDDFVDRATINKAGKETGVRCLKYLQKCCLGGVRQVARSSIEDLQAIIHHCERYFLDEDDADGSYTLEAYQALRDGVVEAIQQRVVDELEDDNSNMSLVSGFSDSDTIESPT</sequence>
<proteinExistence type="predicted"/>
<keyword evidence="3" id="KW-0378">Hydrolase</keyword>
<protein>
    <submittedName>
        <fullName evidence="3">Ubiquitin carboxyl-terminal hydrolase</fullName>
    </submittedName>
</protein>
<feature type="compositionally biased region" description="Polar residues" evidence="1">
    <location>
        <begin position="165"/>
        <end position="187"/>
    </location>
</feature>
<dbReference type="PROSITE" id="PS00973">
    <property type="entry name" value="USP_2"/>
    <property type="match status" value="1"/>
</dbReference>